<comment type="caution">
    <text evidence="1">The sequence shown here is derived from an EMBL/GenBank/DDBJ whole genome shotgun (WGS) entry which is preliminary data.</text>
</comment>
<organism evidence="1 2">
    <name type="scientific">Tritrichomonas musculus</name>
    <dbReference type="NCBI Taxonomy" id="1915356"/>
    <lineage>
        <taxon>Eukaryota</taxon>
        <taxon>Metamonada</taxon>
        <taxon>Parabasalia</taxon>
        <taxon>Tritrichomonadida</taxon>
        <taxon>Tritrichomonadidae</taxon>
        <taxon>Tritrichomonas</taxon>
    </lineage>
</organism>
<reference evidence="1 2" key="1">
    <citation type="submission" date="2024-04" db="EMBL/GenBank/DDBJ databases">
        <title>Tritrichomonas musculus Genome.</title>
        <authorList>
            <person name="Alves-Ferreira E."/>
            <person name="Grigg M."/>
            <person name="Lorenzi H."/>
            <person name="Galac M."/>
        </authorList>
    </citation>
    <scope>NUCLEOTIDE SEQUENCE [LARGE SCALE GENOMIC DNA]</scope>
    <source>
        <strain evidence="1 2">EAF2021</strain>
    </source>
</reference>
<proteinExistence type="predicted"/>
<evidence type="ECO:0000313" key="1">
    <source>
        <dbReference type="EMBL" id="KAK8865126.1"/>
    </source>
</evidence>
<sequence length="765" mass="89800">MDGDEDEVNHLKTILEKLKKIKENQMIIDFFASKFKSLFINQKLHYEQIRSLFISSSQRINISHDNLSDIKNINHTVPGLKLLTDFVFSRPNSNPLIDFFTFSILPSYFKFFCSSKSISQLIDYFFLIRYDPNYTEEQYDLLARIVFVSPNFLHFSSFAFQPFLSHFIDNTKGNGINESEINKIKRPQKYLDFFSNIIRYKYLFPKETFAVLCLSTDMCRTLQNSFFKYSLHSKKASYAYNLFYLAQDPSYELLSLLQSKTDPFIGFFISEIINYNPFLSDLYEDILTKITDFENNKSESLEEMEYRINDTSFYNFPLNIENINYQSNFNEGEPLLIPNPFFSPNQVFDENDISVFPEFFQPLFISSNDLSFFNFFNGKSSFFDTNSFEKITFFFDFNGTLSNYQQTNINENLLKLLPCISSFDQVTSKNDMKITSLHQYFDVLLNDKYISSNNKEIIKTCSDNLLQLQPQNLLNLIESSLHLIESSPIRNKFAHSTIFPLLSYLNKITTYQITSVSNVILFYHIDIHKVKLFTLKDYLTHPDQFDALVSGFLNSHKKLGLSEILVSFKMVNEIGLTLKSFSKIRSMILSSYDQKLNDFLSVENNYMKKIDKFFDKKQVQSFLKSYVLSYQHNYFNTRSDGELTDQSIKNISDLIIDTFFENSITRKSHVFSTLVDIIIYEIDRIFTINNSHHISIGPEDVISTMIFIIMRINPPKLVTHMALMNDFYLAFENYNLIIAFKVIFRLFNENDPNPVAEELFFNRKE</sequence>
<evidence type="ECO:0008006" key="3">
    <source>
        <dbReference type="Google" id="ProtNLM"/>
    </source>
</evidence>
<name>A0ABR2IN86_9EUKA</name>
<dbReference type="Proteomes" id="UP001470230">
    <property type="component" value="Unassembled WGS sequence"/>
</dbReference>
<dbReference type="EMBL" id="JAPFFF010000016">
    <property type="protein sequence ID" value="KAK8865126.1"/>
    <property type="molecule type" value="Genomic_DNA"/>
</dbReference>
<evidence type="ECO:0000313" key="2">
    <source>
        <dbReference type="Proteomes" id="UP001470230"/>
    </source>
</evidence>
<protein>
    <recommendedName>
        <fullName evidence="3">VPS9 domain-containing protein</fullName>
    </recommendedName>
</protein>
<accession>A0ABR2IN86</accession>
<gene>
    <name evidence="1" type="ORF">M9Y10_010659</name>
</gene>
<keyword evidence="2" id="KW-1185">Reference proteome</keyword>